<dbReference type="GO" id="GO:0001518">
    <property type="term" value="C:voltage-gated sodium channel complex"/>
    <property type="evidence" value="ECO:0007669"/>
    <property type="project" value="TreeGrafter"/>
</dbReference>
<dbReference type="InterPro" id="IPR011992">
    <property type="entry name" value="EF-hand-dom_pair"/>
</dbReference>
<dbReference type="Proteomes" id="UP001178507">
    <property type="component" value="Unassembled WGS sequence"/>
</dbReference>
<evidence type="ECO:0000256" key="2">
    <source>
        <dbReference type="ARBA" id="ARBA00022692"/>
    </source>
</evidence>
<feature type="transmembrane region" description="Helical" evidence="6">
    <location>
        <begin position="421"/>
        <end position="443"/>
    </location>
</feature>
<organism evidence="8 9">
    <name type="scientific">Effrenium voratum</name>
    <dbReference type="NCBI Taxonomy" id="2562239"/>
    <lineage>
        <taxon>Eukaryota</taxon>
        <taxon>Sar</taxon>
        <taxon>Alveolata</taxon>
        <taxon>Dinophyceae</taxon>
        <taxon>Suessiales</taxon>
        <taxon>Symbiodiniaceae</taxon>
        <taxon>Effrenium</taxon>
    </lineage>
</organism>
<reference evidence="8" key="1">
    <citation type="submission" date="2023-08" db="EMBL/GenBank/DDBJ databases">
        <authorList>
            <person name="Chen Y."/>
            <person name="Shah S."/>
            <person name="Dougan E. K."/>
            <person name="Thang M."/>
            <person name="Chan C."/>
        </authorList>
    </citation>
    <scope>NUCLEOTIDE SEQUENCE</scope>
</reference>
<dbReference type="GO" id="GO:0005248">
    <property type="term" value="F:voltage-gated sodium channel activity"/>
    <property type="evidence" value="ECO:0007669"/>
    <property type="project" value="TreeGrafter"/>
</dbReference>
<dbReference type="Gene3D" id="1.10.238.10">
    <property type="entry name" value="EF-hand"/>
    <property type="match status" value="1"/>
</dbReference>
<dbReference type="SUPFAM" id="SSF81324">
    <property type="entry name" value="Voltage-gated potassium channels"/>
    <property type="match status" value="1"/>
</dbReference>
<feature type="domain" description="EF-hand" evidence="7">
    <location>
        <begin position="467"/>
        <end position="502"/>
    </location>
</feature>
<dbReference type="InterPro" id="IPR002048">
    <property type="entry name" value="EF_hand_dom"/>
</dbReference>
<evidence type="ECO:0000256" key="3">
    <source>
        <dbReference type="ARBA" id="ARBA00022837"/>
    </source>
</evidence>
<dbReference type="AlphaFoldDB" id="A0AA36JRB4"/>
<dbReference type="InterPro" id="IPR005821">
    <property type="entry name" value="Ion_trans_dom"/>
</dbReference>
<gene>
    <name evidence="8" type="ORF">EVOR1521_LOCUS31660</name>
</gene>
<dbReference type="PANTHER" id="PTHR10037">
    <property type="entry name" value="VOLTAGE-GATED CATION CHANNEL CALCIUM AND SODIUM"/>
    <property type="match status" value="1"/>
</dbReference>
<proteinExistence type="predicted"/>
<dbReference type="GO" id="GO:0005509">
    <property type="term" value="F:calcium ion binding"/>
    <property type="evidence" value="ECO:0007669"/>
    <property type="project" value="InterPro"/>
</dbReference>
<dbReference type="PROSITE" id="PS00018">
    <property type="entry name" value="EF_HAND_1"/>
    <property type="match status" value="1"/>
</dbReference>
<keyword evidence="5 6" id="KW-0472">Membrane</keyword>
<evidence type="ECO:0000256" key="4">
    <source>
        <dbReference type="ARBA" id="ARBA00022989"/>
    </source>
</evidence>
<dbReference type="Gene3D" id="1.10.287.70">
    <property type="match status" value="1"/>
</dbReference>
<dbReference type="InterPro" id="IPR027359">
    <property type="entry name" value="Volt_channel_dom_sf"/>
</dbReference>
<dbReference type="InterPro" id="IPR043203">
    <property type="entry name" value="VGCC_Ca_Na"/>
</dbReference>
<dbReference type="PROSITE" id="PS50222">
    <property type="entry name" value="EF_HAND_2"/>
    <property type="match status" value="1"/>
</dbReference>
<dbReference type="Pfam" id="PF00520">
    <property type="entry name" value="Ion_trans"/>
    <property type="match status" value="1"/>
</dbReference>
<evidence type="ECO:0000313" key="8">
    <source>
        <dbReference type="EMBL" id="CAJ1410950.1"/>
    </source>
</evidence>
<protein>
    <recommendedName>
        <fullName evidence="7">EF-hand domain-containing protein</fullName>
    </recommendedName>
</protein>
<dbReference type="InterPro" id="IPR018247">
    <property type="entry name" value="EF_Hand_1_Ca_BS"/>
</dbReference>
<dbReference type="Gene3D" id="1.20.120.350">
    <property type="entry name" value="Voltage-gated potassium channels. Chain C"/>
    <property type="match status" value="1"/>
</dbReference>
<comment type="caution">
    <text evidence="8">The sequence shown here is derived from an EMBL/GenBank/DDBJ whole genome shotgun (WGS) entry which is preliminary data.</text>
</comment>
<sequence length="618" mass="67635">MGAEQKDREEPLGAFMELERLLLKSQEDVAVSLEKARQALLSALAEPARAAGGSQLLATRTTFQPSTSGDMDLPPSLDEKDTPCGLAFLDSQSANSANHASFEYPFLSVAALTPVTPAAVLGHTSTGNSLPAAPAASAVNHVASGESRGAAVASAAAAAGASAGTRRSVHSKESAGLPLDALHMASSDVQLSSNMGKLDTCMGVVVLLNALLMIFDLECEGQLAAQHVGLIPGMDCHGSDVFVVGEHVFTILFLVELTWRVYLDRCRYFCDPLNIFDGFLAFYSAFYLYLLVPLLGSQASLSLLKLLRVAKLVRTVRIMRTLRLFRGLRLLVHACFSFLPSLGWAMAMLGLCMICSGLAMGNLMQEYIVDETQDADSRLWIWMHYGTSYRAIYTMYEMTFAGNWPNYARPVLENVSQLYCIFYLLYITVIVFAVIRVISAIFVKETLEVASNDAEVIVQERIRQKAMYVSKLEAIFMAMDDSGDGLLSEAEMNEWLMNERVQAYLSSLDLDVAEGEALFRLLQNDDGEITYQDFIAGIMRCKGPARAIDQICLQTEVHHLSDALLQLLVALEDAAIIPHSDRRGKAFLTRSKHQMALLQATKNLGSEGSFGPMRSLRC</sequence>
<feature type="transmembrane region" description="Helical" evidence="6">
    <location>
        <begin position="328"/>
        <end position="359"/>
    </location>
</feature>
<keyword evidence="3" id="KW-0106">Calcium</keyword>
<evidence type="ECO:0000256" key="6">
    <source>
        <dbReference type="SAM" id="Phobius"/>
    </source>
</evidence>
<comment type="subcellular location">
    <subcellularLocation>
        <location evidence="1">Membrane</location>
        <topology evidence="1">Multi-pass membrane protein</topology>
    </subcellularLocation>
</comment>
<dbReference type="SUPFAM" id="SSF47473">
    <property type="entry name" value="EF-hand"/>
    <property type="match status" value="1"/>
</dbReference>
<keyword evidence="9" id="KW-1185">Reference proteome</keyword>
<accession>A0AA36JRB4</accession>
<feature type="transmembrane region" description="Helical" evidence="6">
    <location>
        <begin position="286"/>
        <end position="307"/>
    </location>
</feature>
<evidence type="ECO:0000256" key="1">
    <source>
        <dbReference type="ARBA" id="ARBA00004141"/>
    </source>
</evidence>
<evidence type="ECO:0000313" key="9">
    <source>
        <dbReference type="Proteomes" id="UP001178507"/>
    </source>
</evidence>
<name>A0AA36JRB4_9DINO</name>
<evidence type="ECO:0000259" key="7">
    <source>
        <dbReference type="PROSITE" id="PS50222"/>
    </source>
</evidence>
<evidence type="ECO:0000256" key="5">
    <source>
        <dbReference type="ARBA" id="ARBA00023136"/>
    </source>
</evidence>
<dbReference type="EMBL" id="CAUJNA010003849">
    <property type="protein sequence ID" value="CAJ1410950.1"/>
    <property type="molecule type" value="Genomic_DNA"/>
</dbReference>
<dbReference type="PANTHER" id="PTHR10037:SF62">
    <property type="entry name" value="SODIUM CHANNEL PROTEIN 60E"/>
    <property type="match status" value="1"/>
</dbReference>
<keyword evidence="2 6" id="KW-0812">Transmembrane</keyword>
<keyword evidence="4 6" id="KW-1133">Transmembrane helix</keyword>